<evidence type="ECO:0000256" key="4">
    <source>
        <dbReference type="ARBA" id="ARBA00022771"/>
    </source>
</evidence>
<keyword evidence="4 7" id="KW-0863">Zinc-finger</keyword>
<keyword evidence="6" id="KW-0539">Nucleus</keyword>
<feature type="compositionally biased region" description="Polar residues" evidence="8">
    <location>
        <begin position="107"/>
        <end position="130"/>
    </location>
</feature>
<evidence type="ECO:0000256" key="3">
    <source>
        <dbReference type="ARBA" id="ARBA00022737"/>
    </source>
</evidence>
<proteinExistence type="predicted"/>
<evidence type="ECO:0000259" key="9">
    <source>
        <dbReference type="PROSITE" id="PS50157"/>
    </source>
</evidence>
<protein>
    <recommendedName>
        <fullName evidence="9">C2H2-type domain-containing protein</fullName>
    </recommendedName>
</protein>
<dbReference type="GO" id="GO:0008270">
    <property type="term" value="F:zinc ion binding"/>
    <property type="evidence" value="ECO:0007669"/>
    <property type="project" value="UniProtKB-KW"/>
</dbReference>
<organism evidence="10 11">
    <name type="scientific">Coccidioides posadasii RMSCC 3488</name>
    <dbReference type="NCBI Taxonomy" id="454284"/>
    <lineage>
        <taxon>Eukaryota</taxon>
        <taxon>Fungi</taxon>
        <taxon>Dikarya</taxon>
        <taxon>Ascomycota</taxon>
        <taxon>Pezizomycotina</taxon>
        <taxon>Eurotiomycetes</taxon>
        <taxon>Eurotiomycetidae</taxon>
        <taxon>Onygenales</taxon>
        <taxon>Onygenaceae</taxon>
        <taxon>Coccidioides</taxon>
    </lineage>
</organism>
<dbReference type="InterPro" id="IPR036236">
    <property type="entry name" value="Znf_C2H2_sf"/>
</dbReference>
<dbReference type="GO" id="GO:0000978">
    <property type="term" value="F:RNA polymerase II cis-regulatory region sequence-specific DNA binding"/>
    <property type="evidence" value="ECO:0007669"/>
    <property type="project" value="InterPro"/>
</dbReference>
<dbReference type="PANTHER" id="PTHR40626">
    <property type="entry name" value="MIP31509P"/>
    <property type="match status" value="1"/>
</dbReference>
<dbReference type="Gene3D" id="3.30.160.60">
    <property type="entry name" value="Classic Zinc Finger"/>
    <property type="match status" value="2"/>
</dbReference>
<dbReference type="CDD" id="cd12148">
    <property type="entry name" value="fungal_TF_MHR"/>
    <property type="match status" value="1"/>
</dbReference>
<dbReference type="GO" id="GO:0000785">
    <property type="term" value="C:chromatin"/>
    <property type="evidence" value="ECO:0007669"/>
    <property type="project" value="TreeGrafter"/>
</dbReference>
<feature type="region of interest" description="Disordered" evidence="8">
    <location>
        <begin position="251"/>
        <end position="305"/>
    </location>
</feature>
<dbReference type="Pfam" id="PF00096">
    <property type="entry name" value="zf-C2H2"/>
    <property type="match status" value="2"/>
</dbReference>
<evidence type="ECO:0000256" key="7">
    <source>
        <dbReference type="PROSITE-ProRule" id="PRU00042"/>
    </source>
</evidence>
<dbReference type="GO" id="GO:0005634">
    <property type="term" value="C:nucleus"/>
    <property type="evidence" value="ECO:0007669"/>
    <property type="project" value="UniProtKB-SubCell"/>
</dbReference>
<feature type="region of interest" description="Disordered" evidence="8">
    <location>
        <begin position="96"/>
        <end position="143"/>
    </location>
</feature>
<evidence type="ECO:0000256" key="6">
    <source>
        <dbReference type="ARBA" id="ARBA00023242"/>
    </source>
</evidence>
<comment type="subcellular location">
    <subcellularLocation>
        <location evidence="1">Nucleus</location>
    </subcellularLocation>
</comment>
<name>A0A0J6HYL9_COCPO</name>
<dbReference type="OrthoDB" id="654211at2759"/>
<feature type="domain" description="C2H2-type" evidence="9">
    <location>
        <begin position="72"/>
        <end position="100"/>
    </location>
</feature>
<reference evidence="11" key="2">
    <citation type="journal article" date="2009" name="Genome Res.">
        <title>Comparative genomic analyses of the human fungal pathogens Coccidioides and their relatives.</title>
        <authorList>
            <person name="Sharpton T.J."/>
            <person name="Stajich J.E."/>
            <person name="Rounsley S.D."/>
            <person name="Gardner M.J."/>
            <person name="Wortman J.R."/>
            <person name="Jordar V.S."/>
            <person name="Maiti R."/>
            <person name="Kodira C.D."/>
            <person name="Neafsey D.E."/>
            <person name="Zeng Q."/>
            <person name="Hung C.-Y."/>
            <person name="McMahan C."/>
            <person name="Muszewska A."/>
            <person name="Grynberg M."/>
            <person name="Mandel M.A."/>
            <person name="Kellner E.M."/>
            <person name="Barker B.M."/>
            <person name="Galgiani J.N."/>
            <person name="Orbach M.J."/>
            <person name="Kirkland T.N."/>
            <person name="Cole G.T."/>
            <person name="Henn M.R."/>
            <person name="Birren B.W."/>
            <person name="Taylor J.W."/>
        </authorList>
    </citation>
    <scope>NUCLEOTIDE SEQUENCE [LARGE SCALE GENOMIC DNA]</scope>
    <source>
        <strain evidence="11">RMSCC 3488</strain>
    </source>
</reference>
<dbReference type="PROSITE" id="PS50157">
    <property type="entry name" value="ZINC_FINGER_C2H2_2"/>
    <property type="match status" value="2"/>
</dbReference>
<keyword evidence="5" id="KW-0862">Zinc</keyword>
<feature type="region of interest" description="Disordered" evidence="8">
    <location>
        <begin position="1"/>
        <end position="43"/>
    </location>
</feature>
<keyword evidence="2" id="KW-0479">Metal-binding</keyword>
<evidence type="ECO:0000313" key="11">
    <source>
        <dbReference type="Proteomes" id="UP000054567"/>
    </source>
</evidence>
<evidence type="ECO:0000256" key="5">
    <source>
        <dbReference type="ARBA" id="ARBA00022833"/>
    </source>
</evidence>
<dbReference type="Proteomes" id="UP000054567">
    <property type="component" value="Unassembled WGS sequence"/>
</dbReference>
<feature type="compositionally biased region" description="Polar residues" evidence="8">
    <location>
        <begin position="196"/>
        <end position="207"/>
    </location>
</feature>
<reference evidence="11" key="3">
    <citation type="journal article" date="2010" name="Genome Res.">
        <title>Population genomic sequencing of Coccidioides fungi reveals recent hybridization and transposon control.</title>
        <authorList>
            <person name="Neafsey D.E."/>
            <person name="Barker B.M."/>
            <person name="Sharpton T.J."/>
            <person name="Stajich J.E."/>
            <person name="Park D.J."/>
            <person name="Whiston E."/>
            <person name="Hung C.-Y."/>
            <person name="McMahan C."/>
            <person name="White J."/>
            <person name="Sykes S."/>
            <person name="Heiman D."/>
            <person name="Young S."/>
            <person name="Zeng Q."/>
            <person name="Abouelleil A."/>
            <person name="Aftuck L."/>
            <person name="Bessette D."/>
            <person name="Brown A."/>
            <person name="FitzGerald M."/>
            <person name="Lui A."/>
            <person name="Macdonald J.P."/>
            <person name="Priest M."/>
            <person name="Orbach M.J."/>
            <person name="Galgiani J.N."/>
            <person name="Kirkland T.N."/>
            <person name="Cole G.T."/>
            <person name="Birren B.W."/>
            <person name="Henn M.R."/>
            <person name="Taylor J.W."/>
            <person name="Rounsley S.D."/>
        </authorList>
    </citation>
    <scope>NUCLEOTIDE SEQUENCE [LARGE SCALE GENOMIC DNA]</scope>
    <source>
        <strain evidence="11">RMSCC 3488</strain>
    </source>
</reference>
<evidence type="ECO:0000256" key="2">
    <source>
        <dbReference type="ARBA" id="ARBA00022723"/>
    </source>
</evidence>
<evidence type="ECO:0000313" key="10">
    <source>
        <dbReference type="EMBL" id="KMM64072.1"/>
    </source>
</evidence>
<sequence>MGDGTVANAPTDAPAGEAGPSPSSGNAVANDPSPSAPAKKPRRFHCKRCDTRFSRLEHLQRHERIHTQEKPFACQLCDHRFTRSDLLIRHERLSHNKIVPHKRGKGSRSNANKATATPNPSYHDTPSSAQPAIPTTFDDHHRPSIAVTHPSIERHDDFPLATLSMAAEHVSLQMPYDAPSSHPPPNSTHIAFGQSGPITTTEPPSQMGANIHSIELENSLNELSSFLDNGAISSYHFSSLVSAEQPMPLFSPESITLPPEMGPGNHLTPSYEPGHHNHNHHADESGSFSHFESRLPSLQPEEQPPQIRRMHIPHRPLSEISLDDRKYILSKLDEFSSVIQPSFQLPSCLALARYVAAYINGFHEHLPFLHIPTMSVTHCSVELILAIAAVGTQYCLEGEKGIDLFHASQAIAMERIRRRDVRRNTNHRHAIPETASVRASGQTLGSYQSLSLAGQLDPSHESSFKTVSQEEDLIQTIQALLILMAMATWAKQKEILREALALQSILATLVRDHGLQGQPMPDNVSWEEWVPLETAKRTKFIVYCFFNLHCIVYNIPSLILNSEVDLMLPSGSAEFKAPTGSLWLEAKAKASSEVSFQDALNRLFSRGGTEVAESNSSLGNYILIHAIIQHIFFLRQVTRGRFDGKRDMAAEDVCALERALRNWQIGWKRHPESSLDPQDPNGPVAFNSTALLRLAYIRLNIDIGPGRALDTRDPVQIAKAFRASPPIRRTPKLVRAVLHSAHALSIPVKIGIRLVAQTQTFIWSIQHSICSLECAFLLSKWLEALSVPNPDPPISDDERRISALVKMMLDETEFPVPSNLAMGSPEMNQQLNAGVLRVWAQIFKGSQTWAIVGVIGNALNICADLAQGG</sequence>
<evidence type="ECO:0000256" key="8">
    <source>
        <dbReference type="SAM" id="MobiDB-lite"/>
    </source>
</evidence>
<keyword evidence="3" id="KW-0677">Repeat</keyword>
<gene>
    <name evidence="10" type="ORF">CPAG_00424</name>
</gene>
<dbReference type="SMART" id="SM00355">
    <property type="entry name" value="ZnF_C2H2"/>
    <property type="match status" value="2"/>
</dbReference>
<dbReference type="SUPFAM" id="SSF57667">
    <property type="entry name" value="beta-beta-alpha zinc fingers"/>
    <property type="match status" value="1"/>
</dbReference>
<accession>A0A0J6HYL9</accession>
<evidence type="ECO:0000256" key="1">
    <source>
        <dbReference type="ARBA" id="ARBA00004123"/>
    </source>
</evidence>
<dbReference type="InterPro" id="IPR013087">
    <property type="entry name" value="Znf_C2H2_type"/>
</dbReference>
<reference evidence="10 11" key="1">
    <citation type="submission" date="2007-06" db="EMBL/GenBank/DDBJ databases">
        <title>The Genome Sequence of Coccidioides posadasii RMSCC_3488.</title>
        <authorList>
            <consortium name="Coccidioides Genome Resources Consortium"/>
            <consortium name="The Broad Institute Genome Sequencing Platform"/>
            <person name="Henn M.R."/>
            <person name="Sykes S."/>
            <person name="Young S."/>
            <person name="Jaffe D."/>
            <person name="Berlin A."/>
            <person name="Alvarez P."/>
            <person name="Butler J."/>
            <person name="Gnerre S."/>
            <person name="Grabherr M."/>
            <person name="Mauceli E."/>
            <person name="Brockman W."/>
            <person name="Kodira C."/>
            <person name="Alvarado L."/>
            <person name="Zeng Q."/>
            <person name="Crawford M."/>
            <person name="Antoine C."/>
            <person name="Devon K."/>
            <person name="Galgiani J."/>
            <person name="Orsborn K."/>
            <person name="Lewis M.L."/>
            <person name="Nusbaum C."/>
            <person name="Galagan J."/>
            <person name="Birren B."/>
        </authorList>
    </citation>
    <scope>NUCLEOTIDE SEQUENCE [LARGE SCALE GENOMIC DNA]</scope>
    <source>
        <strain evidence="10 11">RMSCC 3488</strain>
    </source>
</reference>
<dbReference type="EMBL" id="DS268109">
    <property type="protein sequence ID" value="KMM64072.1"/>
    <property type="molecule type" value="Genomic_DNA"/>
</dbReference>
<dbReference type="GO" id="GO:0006351">
    <property type="term" value="P:DNA-templated transcription"/>
    <property type="evidence" value="ECO:0007669"/>
    <property type="project" value="InterPro"/>
</dbReference>
<feature type="domain" description="C2H2-type" evidence="9">
    <location>
        <begin position="44"/>
        <end position="71"/>
    </location>
</feature>
<dbReference type="Pfam" id="PF04082">
    <property type="entry name" value="Fungal_trans"/>
    <property type="match status" value="1"/>
</dbReference>
<feature type="region of interest" description="Disordered" evidence="8">
    <location>
        <begin position="175"/>
        <end position="207"/>
    </location>
</feature>
<dbReference type="VEuPathDB" id="FungiDB:CPAG_00424"/>
<dbReference type="FunFam" id="3.30.160.60:FF:000100">
    <property type="entry name" value="Zinc finger 45-like"/>
    <property type="match status" value="1"/>
</dbReference>
<dbReference type="GO" id="GO:0000981">
    <property type="term" value="F:DNA-binding transcription factor activity, RNA polymerase II-specific"/>
    <property type="evidence" value="ECO:0007669"/>
    <property type="project" value="InterPro"/>
</dbReference>
<dbReference type="InterPro" id="IPR007219">
    <property type="entry name" value="XnlR_reg_dom"/>
</dbReference>
<dbReference type="PANTHER" id="PTHR40626:SF10">
    <property type="entry name" value="C2H2-TYPE DOMAIN-CONTAINING PROTEIN"/>
    <property type="match status" value="1"/>
</dbReference>
<dbReference type="PROSITE" id="PS00028">
    <property type="entry name" value="ZINC_FINGER_C2H2_1"/>
    <property type="match status" value="2"/>
</dbReference>
<dbReference type="InterPro" id="IPR051059">
    <property type="entry name" value="VerF-like"/>
</dbReference>
<dbReference type="AlphaFoldDB" id="A0A0J6HYL9"/>